<feature type="region of interest" description="Disordered" evidence="5">
    <location>
        <begin position="24"/>
        <end position="49"/>
    </location>
</feature>
<keyword evidence="8" id="KW-1185">Reference proteome</keyword>
<proteinExistence type="predicted"/>
<evidence type="ECO:0000256" key="4">
    <source>
        <dbReference type="PROSITE-ProRule" id="PRU00335"/>
    </source>
</evidence>
<organism evidence="7 8">
    <name type="scientific">Paracraurococcus ruber</name>
    <dbReference type="NCBI Taxonomy" id="77675"/>
    <lineage>
        <taxon>Bacteria</taxon>
        <taxon>Pseudomonadati</taxon>
        <taxon>Pseudomonadota</taxon>
        <taxon>Alphaproteobacteria</taxon>
        <taxon>Acetobacterales</taxon>
        <taxon>Roseomonadaceae</taxon>
        <taxon>Paracraurococcus</taxon>
    </lineage>
</organism>
<feature type="domain" description="HTH tetR-type" evidence="6">
    <location>
        <begin position="48"/>
        <end position="108"/>
    </location>
</feature>
<dbReference type="PANTHER" id="PTHR47506">
    <property type="entry name" value="TRANSCRIPTIONAL REGULATORY PROTEIN"/>
    <property type="match status" value="1"/>
</dbReference>
<evidence type="ECO:0000256" key="3">
    <source>
        <dbReference type="ARBA" id="ARBA00023163"/>
    </source>
</evidence>
<evidence type="ECO:0000256" key="1">
    <source>
        <dbReference type="ARBA" id="ARBA00023015"/>
    </source>
</evidence>
<keyword evidence="2 4" id="KW-0238">DNA-binding</keyword>
<evidence type="ECO:0000256" key="5">
    <source>
        <dbReference type="SAM" id="MobiDB-lite"/>
    </source>
</evidence>
<dbReference type="InterPro" id="IPR036271">
    <property type="entry name" value="Tet_transcr_reg_TetR-rel_C_sf"/>
</dbReference>
<dbReference type="PRINTS" id="PR00455">
    <property type="entry name" value="HTHTETR"/>
</dbReference>
<evidence type="ECO:0000259" key="6">
    <source>
        <dbReference type="PROSITE" id="PS50977"/>
    </source>
</evidence>
<dbReference type="EMBL" id="NRSG01000448">
    <property type="protein sequence ID" value="MBK1662096.1"/>
    <property type="molecule type" value="Genomic_DNA"/>
</dbReference>
<evidence type="ECO:0000256" key="2">
    <source>
        <dbReference type="ARBA" id="ARBA00023125"/>
    </source>
</evidence>
<dbReference type="Proteomes" id="UP000697995">
    <property type="component" value="Unassembled WGS sequence"/>
</dbReference>
<gene>
    <name evidence="7" type="ORF">CKO45_28315</name>
</gene>
<keyword evidence="1" id="KW-0805">Transcription regulation</keyword>
<evidence type="ECO:0000313" key="7">
    <source>
        <dbReference type="EMBL" id="MBK1662096.1"/>
    </source>
</evidence>
<dbReference type="Pfam" id="PF00440">
    <property type="entry name" value="TetR_N"/>
    <property type="match status" value="1"/>
</dbReference>
<dbReference type="Gene3D" id="1.10.357.10">
    <property type="entry name" value="Tetracycline Repressor, domain 2"/>
    <property type="match status" value="1"/>
</dbReference>
<dbReference type="PANTHER" id="PTHR47506:SF1">
    <property type="entry name" value="HTH-TYPE TRANSCRIPTIONAL REGULATOR YJDC"/>
    <property type="match status" value="1"/>
</dbReference>
<comment type="caution">
    <text evidence="7">The sequence shown here is derived from an EMBL/GenBank/DDBJ whole genome shotgun (WGS) entry which is preliminary data.</text>
</comment>
<name>A0ABS1D5E3_9PROT</name>
<dbReference type="InterPro" id="IPR009057">
    <property type="entry name" value="Homeodomain-like_sf"/>
</dbReference>
<sequence length="238" mass="25085">MIPTGSSYGYEPVGIIARSPSVAIPRSDRQAGGRTVSEASTRTARDARPAAQRVRDAAKELFYRQGIRATGVEEVCRVAGTTKMSLYRAYPSKDALVEAILREDCESAACTYAAAMAEGVPPRERPLAYVRAAADVLRQPGFRGCPMGLAIAEFPDPDHPARKVADAEKRATRDRLRRLCAEAGADDAAGLGDVLLLLLEGAFTAAPYLGNQEAATALEAAAERLLATGLTPAATAGP</sequence>
<evidence type="ECO:0000313" key="8">
    <source>
        <dbReference type="Proteomes" id="UP000697995"/>
    </source>
</evidence>
<dbReference type="SUPFAM" id="SSF46689">
    <property type="entry name" value="Homeodomain-like"/>
    <property type="match status" value="1"/>
</dbReference>
<reference evidence="7 8" key="1">
    <citation type="journal article" date="2020" name="Microorganisms">
        <title>Osmotic Adaptation and Compatible Solute Biosynthesis of Phototrophic Bacteria as Revealed from Genome Analyses.</title>
        <authorList>
            <person name="Imhoff J.F."/>
            <person name="Rahn T."/>
            <person name="Kunzel S."/>
            <person name="Keller A."/>
            <person name="Neulinger S.C."/>
        </authorList>
    </citation>
    <scope>NUCLEOTIDE SEQUENCE [LARGE SCALE GENOMIC DNA]</scope>
    <source>
        <strain evidence="7 8">DSM 15382</strain>
    </source>
</reference>
<dbReference type="InterPro" id="IPR001647">
    <property type="entry name" value="HTH_TetR"/>
</dbReference>
<protein>
    <submittedName>
        <fullName evidence="7">TetR family transcriptional regulator</fullName>
    </submittedName>
</protein>
<accession>A0ABS1D5E3</accession>
<dbReference type="PROSITE" id="PS50977">
    <property type="entry name" value="HTH_TETR_2"/>
    <property type="match status" value="1"/>
</dbReference>
<dbReference type="SUPFAM" id="SSF48498">
    <property type="entry name" value="Tetracyclin repressor-like, C-terminal domain"/>
    <property type="match status" value="1"/>
</dbReference>
<keyword evidence="3" id="KW-0804">Transcription</keyword>
<feature type="DNA-binding region" description="H-T-H motif" evidence="4">
    <location>
        <begin position="71"/>
        <end position="90"/>
    </location>
</feature>